<feature type="region of interest" description="Disordered" evidence="6">
    <location>
        <begin position="910"/>
        <end position="1029"/>
    </location>
</feature>
<feature type="region of interest" description="Disordered" evidence="6">
    <location>
        <begin position="459"/>
        <end position="607"/>
    </location>
</feature>
<evidence type="ECO:0000313" key="10">
    <source>
        <dbReference type="EMBL" id="CAL1573212.1"/>
    </source>
</evidence>
<dbReference type="GO" id="GO:0005768">
    <property type="term" value="C:endosome"/>
    <property type="evidence" value="ECO:0007669"/>
    <property type="project" value="UniProtKB-SubCell"/>
</dbReference>
<feature type="compositionally biased region" description="Basic and acidic residues" evidence="6">
    <location>
        <begin position="2035"/>
        <end position="2051"/>
    </location>
</feature>
<feature type="compositionally biased region" description="Low complexity" evidence="6">
    <location>
        <begin position="2633"/>
        <end position="2645"/>
    </location>
</feature>
<feature type="domain" description="C2 NT-type" evidence="8">
    <location>
        <begin position="8"/>
        <end position="157"/>
    </location>
</feature>
<organism evidence="10 11">
    <name type="scientific">Knipowitschia caucasica</name>
    <name type="common">Caucasian dwarf goby</name>
    <name type="synonym">Pomatoschistus caucasicus</name>
    <dbReference type="NCBI Taxonomy" id="637954"/>
    <lineage>
        <taxon>Eukaryota</taxon>
        <taxon>Metazoa</taxon>
        <taxon>Chordata</taxon>
        <taxon>Craniata</taxon>
        <taxon>Vertebrata</taxon>
        <taxon>Euteleostomi</taxon>
        <taxon>Actinopterygii</taxon>
        <taxon>Neopterygii</taxon>
        <taxon>Teleostei</taxon>
        <taxon>Neoteleostei</taxon>
        <taxon>Acanthomorphata</taxon>
        <taxon>Gobiaria</taxon>
        <taxon>Gobiiformes</taxon>
        <taxon>Gobioidei</taxon>
        <taxon>Gobiidae</taxon>
        <taxon>Gobiinae</taxon>
        <taxon>Knipowitschia</taxon>
    </lineage>
</organism>
<feature type="compositionally biased region" description="Polar residues" evidence="6">
    <location>
        <begin position="2081"/>
        <end position="2106"/>
    </location>
</feature>
<feature type="compositionally biased region" description="Basic and acidic residues" evidence="6">
    <location>
        <begin position="240"/>
        <end position="250"/>
    </location>
</feature>
<gene>
    <name evidence="10" type="ORF">KC01_LOCUS5159</name>
</gene>
<dbReference type="Gene3D" id="1.10.418.10">
    <property type="entry name" value="Calponin-like domain"/>
    <property type="match status" value="1"/>
</dbReference>
<dbReference type="InterPro" id="IPR050540">
    <property type="entry name" value="F-actin_Monoox_Mical"/>
</dbReference>
<evidence type="ECO:0000256" key="4">
    <source>
        <dbReference type="ARBA" id="ARBA00023054"/>
    </source>
</evidence>
<feature type="region of interest" description="Disordered" evidence="6">
    <location>
        <begin position="1817"/>
        <end position="1868"/>
    </location>
</feature>
<evidence type="ECO:0000256" key="1">
    <source>
        <dbReference type="ARBA" id="ARBA00004177"/>
    </source>
</evidence>
<feature type="region of interest" description="Disordered" evidence="6">
    <location>
        <begin position="204"/>
        <end position="312"/>
    </location>
</feature>
<feature type="compositionally biased region" description="Polar residues" evidence="6">
    <location>
        <begin position="1830"/>
        <end position="1842"/>
    </location>
</feature>
<feature type="region of interest" description="Disordered" evidence="6">
    <location>
        <begin position="1881"/>
        <end position="1909"/>
    </location>
</feature>
<feature type="compositionally biased region" description="Basic and acidic residues" evidence="6">
    <location>
        <begin position="2017"/>
        <end position="2027"/>
    </location>
</feature>
<feature type="compositionally biased region" description="Basic and acidic residues" evidence="6">
    <location>
        <begin position="2347"/>
        <end position="2371"/>
    </location>
</feature>
<feature type="compositionally biased region" description="Low complexity" evidence="6">
    <location>
        <begin position="277"/>
        <end position="296"/>
    </location>
</feature>
<feature type="region of interest" description="Disordered" evidence="6">
    <location>
        <begin position="2421"/>
        <end position="2441"/>
    </location>
</feature>
<dbReference type="PANTHER" id="PTHR23167">
    <property type="entry name" value="CALPONIN HOMOLOGY DOMAIN-CONTAINING PROTEIN DDB_G0272472-RELATED"/>
    <property type="match status" value="1"/>
</dbReference>
<dbReference type="InterPro" id="IPR022735">
    <property type="entry name" value="bMERB_dom"/>
</dbReference>
<evidence type="ECO:0000313" key="11">
    <source>
        <dbReference type="Proteomes" id="UP001497482"/>
    </source>
</evidence>
<feature type="region of interest" description="Disordered" evidence="6">
    <location>
        <begin position="1941"/>
        <end position="1990"/>
    </location>
</feature>
<feature type="compositionally biased region" description="Basic and acidic residues" evidence="6">
    <location>
        <begin position="1598"/>
        <end position="1654"/>
    </location>
</feature>
<feature type="region of interest" description="Disordered" evidence="6">
    <location>
        <begin position="2309"/>
        <end position="2402"/>
    </location>
</feature>
<feature type="region of interest" description="Disordered" evidence="6">
    <location>
        <begin position="1284"/>
        <end position="1331"/>
    </location>
</feature>
<feature type="region of interest" description="Disordered" evidence="6">
    <location>
        <begin position="2193"/>
        <end position="2216"/>
    </location>
</feature>
<feature type="compositionally biased region" description="Polar residues" evidence="6">
    <location>
        <begin position="2372"/>
        <end position="2402"/>
    </location>
</feature>
<dbReference type="InterPro" id="IPR036872">
    <property type="entry name" value="CH_dom_sf"/>
</dbReference>
<feature type="region of interest" description="Disordered" evidence="6">
    <location>
        <begin position="2594"/>
        <end position="2661"/>
    </location>
</feature>
<feature type="compositionally biased region" description="Basic and acidic residues" evidence="6">
    <location>
        <begin position="1846"/>
        <end position="1859"/>
    </location>
</feature>
<keyword evidence="4 5" id="KW-0175">Coiled coil</keyword>
<feature type="region of interest" description="Disordered" evidence="6">
    <location>
        <begin position="2262"/>
        <end position="2290"/>
    </location>
</feature>
<evidence type="ECO:0008006" key="12">
    <source>
        <dbReference type="Google" id="ProtNLM"/>
    </source>
</evidence>
<feature type="compositionally biased region" description="Polar residues" evidence="6">
    <location>
        <begin position="2193"/>
        <end position="2210"/>
    </location>
</feature>
<feature type="region of interest" description="Disordered" evidence="6">
    <location>
        <begin position="630"/>
        <end position="780"/>
    </location>
</feature>
<feature type="compositionally biased region" description="Basic and acidic residues" evidence="6">
    <location>
        <begin position="2262"/>
        <end position="2275"/>
    </location>
</feature>
<feature type="compositionally biased region" description="Polar residues" evidence="6">
    <location>
        <begin position="1748"/>
        <end position="1760"/>
    </location>
</feature>
<feature type="region of interest" description="Disordered" evidence="6">
    <location>
        <begin position="1512"/>
        <end position="1760"/>
    </location>
</feature>
<dbReference type="PROSITE" id="PS51840">
    <property type="entry name" value="C2_NT"/>
    <property type="match status" value="1"/>
</dbReference>
<feature type="region of interest" description="Disordered" evidence="6">
    <location>
        <begin position="2149"/>
        <end position="2178"/>
    </location>
</feature>
<dbReference type="InterPro" id="IPR019448">
    <property type="entry name" value="NT-C2"/>
</dbReference>
<feature type="compositionally biased region" description="Polar residues" evidence="6">
    <location>
        <begin position="1730"/>
        <end position="1739"/>
    </location>
</feature>
<feature type="compositionally biased region" description="Low complexity" evidence="6">
    <location>
        <begin position="491"/>
        <end position="502"/>
    </location>
</feature>
<dbReference type="PROSITE" id="PS51848">
    <property type="entry name" value="BMERB"/>
    <property type="match status" value="1"/>
</dbReference>
<dbReference type="SMART" id="SM00033">
    <property type="entry name" value="CH"/>
    <property type="match status" value="1"/>
</dbReference>
<dbReference type="Pfam" id="PF00307">
    <property type="entry name" value="CH"/>
    <property type="match status" value="1"/>
</dbReference>
<feature type="compositionally biased region" description="Polar residues" evidence="6">
    <location>
        <begin position="2276"/>
        <end position="2285"/>
    </location>
</feature>
<evidence type="ECO:0000256" key="2">
    <source>
        <dbReference type="ARBA" id="ARBA00022553"/>
    </source>
</evidence>
<accession>A0AAV2J6Z6</accession>
<feature type="compositionally biased region" description="Basic and acidic residues" evidence="6">
    <location>
        <begin position="2646"/>
        <end position="2656"/>
    </location>
</feature>
<evidence type="ECO:0000256" key="5">
    <source>
        <dbReference type="SAM" id="Coils"/>
    </source>
</evidence>
<feature type="region of interest" description="Disordered" evidence="6">
    <location>
        <begin position="1366"/>
        <end position="1486"/>
    </location>
</feature>
<dbReference type="PROSITE" id="PS50021">
    <property type="entry name" value="CH"/>
    <property type="match status" value="1"/>
</dbReference>
<feature type="region of interest" description="Disordered" evidence="6">
    <location>
        <begin position="2072"/>
        <end position="2118"/>
    </location>
</feature>
<evidence type="ECO:0000256" key="6">
    <source>
        <dbReference type="SAM" id="MobiDB-lite"/>
    </source>
</evidence>
<evidence type="ECO:0000256" key="3">
    <source>
        <dbReference type="ARBA" id="ARBA00022753"/>
    </source>
</evidence>
<reference evidence="10 11" key="1">
    <citation type="submission" date="2024-04" db="EMBL/GenBank/DDBJ databases">
        <authorList>
            <person name="Waldvogel A.-M."/>
            <person name="Schoenle A."/>
        </authorList>
    </citation>
    <scope>NUCLEOTIDE SEQUENCE [LARGE SCALE GENOMIC DNA]</scope>
</reference>
<feature type="region of interest" description="Disordered" evidence="6">
    <location>
        <begin position="363"/>
        <end position="406"/>
    </location>
</feature>
<dbReference type="CDD" id="cd21198">
    <property type="entry name" value="CH_EHBP"/>
    <property type="match status" value="1"/>
</dbReference>
<keyword evidence="3" id="KW-0967">Endosome</keyword>
<feature type="coiled-coil region" evidence="5">
    <location>
        <begin position="2713"/>
        <end position="2746"/>
    </location>
</feature>
<evidence type="ECO:0000259" key="8">
    <source>
        <dbReference type="PROSITE" id="PS51840"/>
    </source>
</evidence>
<keyword evidence="2" id="KW-0597">Phosphoprotein</keyword>
<keyword evidence="11" id="KW-1185">Reference proteome</keyword>
<feature type="domain" description="Calponin-homology (CH)" evidence="7">
    <location>
        <begin position="2443"/>
        <end position="2548"/>
    </location>
</feature>
<proteinExistence type="predicted"/>
<comment type="subcellular location">
    <subcellularLocation>
        <location evidence="1">Endosome</location>
    </subcellularLocation>
</comment>
<dbReference type="SMART" id="SM01203">
    <property type="entry name" value="DUF3585"/>
    <property type="match status" value="1"/>
</dbReference>
<feature type="compositionally biased region" description="Basic and acidic residues" evidence="6">
    <location>
        <begin position="503"/>
        <end position="607"/>
    </location>
</feature>
<protein>
    <recommendedName>
        <fullName evidence="12">C2 NT-type domain-containing protein</fullName>
    </recommendedName>
</protein>
<feature type="region of interest" description="Disordered" evidence="6">
    <location>
        <begin position="1052"/>
        <end position="1172"/>
    </location>
</feature>
<feature type="compositionally biased region" description="Basic and acidic residues" evidence="6">
    <location>
        <begin position="1512"/>
        <end position="1591"/>
    </location>
</feature>
<dbReference type="FunFam" id="1.10.418.10:FF:000023">
    <property type="entry name" value="EH domain-binding protein 1 isoform X1"/>
    <property type="match status" value="1"/>
</dbReference>
<feature type="compositionally biased region" description="Polar residues" evidence="6">
    <location>
        <begin position="1882"/>
        <end position="1899"/>
    </location>
</feature>
<dbReference type="InterPro" id="IPR001715">
    <property type="entry name" value="CH_dom"/>
</dbReference>
<feature type="compositionally biased region" description="Polar residues" evidence="6">
    <location>
        <begin position="2153"/>
        <end position="2163"/>
    </location>
</feature>
<evidence type="ECO:0000259" key="9">
    <source>
        <dbReference type="PROSITE" id="PS51848"/>
    </source>
</evidence>
<evidence type="ECO:0000259" key="7">
    <source>
        <dbReference type="PROSITE" id="PS50021"/>
    </source>
</evidence>
<name>A0AAV2J6Z6_KNICA</name>
<feature type="region of interest" description="Disordered" evidence="6">
    <location>
        <begin position="1189"/>
        <end position="1242"/>
    </location>
</feature>
<feature type="region of interest" description="Disordered" evidence="6">
    <location>
        <begin position="1252"/>
        <end position="1271"/>
    </location>
</feature>
<feature type="compositionally biased region" description="Polar residues" evidence="6">
    <location>
        <begin position="364"/>
        <end position="375"/>
    </location>
</feature>
<dbReference type="SUPFAM" id="SSF47576">
    <property type="entry name" value="Calponin-homology domain, CH-domain"/>
    <property type="match status" value="1"/>
</dbReference>
<feature type="compositionally biased region" description="Basic and acidic residues" evidence="6">
    <location>
        <begin position="1667"/>
        <end position="1678"/>
    </location>
</feature>
<feature type="domain" description="BMERB" evidence="9">
    <location>
        <begin position="2652"/>
        <end position="2803"/>
    </location>
</feature>
<feature type="region of interest" description="Disordered" evidence="6">
    <location>
        <begin position="2014"/>
        <end position="2051"/>
    </location>
</feature>
<dbReference type="Proteomes" id="UP001497482">
    <property type="component" value="Chromosome 11"/>
</dbReference>
<feature type="region of interest" description="Disordered" evidence="6">
    <location>
        <begin position="811"/>
        <end position="876"/>
    </location>
</feature>
<dbReference type="PANTHER" id="PTHR23167:SF42">
    <property type="entry name" value="EH DOMAIN-BINDING PROTEIN 1-LIKE PROTEIN 1"/>
    <property type="match status" value="1"/>
</dbReference>
<sequence length="2821" mass="333113">MTSVWKRLQRVGKKASKFQFVASYQELVLECTKKWQPDKLRVVWTRRNRRMCSKLHSWQPGIKNPYRGTVVWPVPENIDISVTLFKDPNAEEFEDKEWTFVLEGESKGHRKVLASADINMKRFASPTPTQTDLTLALKPLSVKVVEASLKLSLSCVFIREGKATDEDMQSLASLMSVKPTDIGNMDDFNESDEDEDRKSLNATAVSHTLVRPNRPAPPPPSDQKPFAPTAVPVSGQQRPPEAEPEHDRTSGRSHIFKPHIVASVGRPSSPSPFAPDSTQTASSQSAAESGGAVGAPDPTPIPPLISPDLEALCDPPGPLSSLVLPLRLAASQTTSTPIKALNNVHTRPSGPYLSMVEEEAVTEAPNNHVTPNTSGPREPVMPTALTKTDTDQGKTKKQSLGPSHSELIVAPPPPWPFSLSDSSAPQQPSTSVVAAFITPKREIGTNDETPPLAELEDIFESPDQSQDFAGLFLEEDDSKSDTIKRCPPGVEPQQTTAKQTQETAKEEKKQEPERLKKEDEKKRLLEEERRQLLEEEKKRALQEEREIREEKERRQQEEERLLRQKKERQEQEEQRRAEEKSREEEVQKQGEEDKLRREEEERKKEKERILKKIQEEEEERKREAEERLLKQKERQEQEERRKLEEAEKREERRRRFEQERRQREEEEERRRRAWEQRVKDEIAKKKQEEEAKKAQEEKLRLEQEEKEEKERREQEQERVRREAEILKQQEERPRQEEIKNAQEKERKLKEELEKREKEEKEVELRKKQAEEAQRKLEEEKLRKEEELRQIRLREEEERIRKEQELRARKLKEEEEKLQKEQARKHKEEEEERRRQEELRREKENKKKQEEDQRKEQEKRRLEQEKERKQQEAQRKIEEEKLRKEVELKEMRQQEEKKLRKEQELRAKKLKEEEEERRRQEEVKREKEMKKKQEEELKKEQEKRRLEQEKERKQQEEVKMKIEAEKLRKEAELKEIRQREEEEKLQKEQDRKFEEEEAERRRQDELRREKEKEEEMQGEQETRRLEQKRLKKSELKEKKRQLQEEVQRKIEEEKLRKEAELKEMRQREEEEKIRQEETRRLEEEKLRKEQELTAKKLKEEEEERRRQEELRREKEAKKKQEEDLKKEQEKRRLEQEKEQRQQEEVQRKVEEERLQKETEHEKIRQQKEEERRRKEQELRARKLKEEEEKLARKLKEEEEERSRQEELRKEQEKKKKEEEHKKQEQEKRRLEQEKERKRQEEVKLRKEAELKGIRQREEEERRTKEQELRARKLKEEEEKLARKFKEEKEERRRQEEIRREQENKKKQEEEIQKEKEKIRQEQEKERKQQEVKRKIEEEKLRKEAELKTRQREEAERIQKEQELRAKKLKEEEEKRARKLKEEEEAKRKEQELRARKLKEEEERRRQEELRREKEKEEEMLREQEKEEERIRQEEVRRLEDEARKLKEEEEERRRQEENKREQVKKKKQEEEMQKKQEKRRLELEKERKQQEEAQRKIEEEKLRKEAELKEIRKREEEEERRRKEQELRTRKQKEQEEKIQKEQAQKLKEVEERRRQEELRREKEKEQEMQDEKERKQRETEERLRREEEKRQKERSKRHLEEEIKRERRRQQEEELTRKQEEERRHVEEEKQRKEKEAKEKERKAKERERHDGEKLKRKMAAAASEEDLNKSDEQKMRGLIDTTSKVAHKPPLAVKASVQSAPPAPCLPPLDKTSTAPPKSQERLEHPSFTKPTTISNNIHEIHPTLQIPPTSTETIIQSQDNSLPVEATVTAVPAPQNITEAEIPLWKKLEEKSGAEIEKETMKEVVAQDVKGLSGGMETKLEKQPAVQADTSENILPTHTTPPLVKEEPKRPRTEPETQPKSCPKPTTETIALDLAPLLPSKSQTGHVPKANSQQDVSTEAIKDNEKPVLVAEKQLRATVEETEGDGGRSCAAVMGVTEGINPATSVQPKMETKDESSLKKTSNSTVPQEEALAVSISPPKDFCDTRDGKTLTVKSTEPIKESLSFVASLRLAASQHEKEQERDPVDAISSNQKQERTKEESSVDKCVEKDSAKTLEPVVLKEAVNPDIAKKDQTKSETKSLNQTVSLVNDASSTKPTIKAANSRTKPKKVPSGAIPVWMRQEEEEEVEYEMGHEDLGSVWLAELYMDRTEGPTQPTLQQPADTKKPSEDQQTQNMQQNRTEFFVTINSSTSCQEHVHENSPQLQQPGQTVDLKPTQLDPKEADVHVDTEMLSLPSVPSETKTTVDIGDSEAKTLEHKVIEKQEKKDSAVKEEVSMSQTPVESQVTKDKQLEEEEKLLLAKIRKMSGDQSPIAKTMKRLIPDPDPANEDIGQEKGKTEKGPITLESKTEVLLSDKQEDKKEVEDMSKNKLSDSPIQNGDPISTKPQVESSRSSPSHVYEMSTSRLPTLIEEETAEVKAESTDARKVVKDEVDGKEHPKEDLVNSSQSLLQWCQDITQNYKGVKVTNFSTSWRNGLAFCAILHHFHPEKLDFDQLDPHDIKMNNKKAFDGFESLGISRLLEPLDMVLLSVPDRLIVMTYLSQIRSYFTHQELSVLQIEHNSSQSSYGLSPCGPAPSQTDAAAFCMARLNEGGSVEDGGALVAPPRVKRTGKGEDSIIPVAPPRTTGKAKSQNEDTSSPNSPSSTENKTDAQSKPEEETMDTSQYVVSELAALETEQKHIDSRAAVVERRLRSLMETGSDRDEEERLIQEWFMLVNKKNALIRRQDNLELLQEEQDLERRFELLTRELRVMMAIEDWQKSSAQQQREQLLLQELVSLVNQRDEIIRDIDAKERVALEEDERLERGLEMRRRKYNNKDKCVLQ</sequence>
<dbReference type="EMBL" id="OZ035833">
    <property type="protein sequence ID" value="CAL1573212.1"/>
    <property type="molecule type" value="Genomic_DNA"/>
</dbReference>